<evidence type="ECO:0008006" key="3">
    <source>
        <dbReference type="Google" id="ProtNLM"/>
    </source>
</evidence>
<protein>
    <recommendedName>
        <fullName evidence="3">SMI1/KNR4 family protein</fullName>
    </recommendedName>
</protein>
<dbReference type="RefSeq" id="WP_209644756.1">
    <property type="nucleotide sequence ID" value="NZ_JAGINW010000001.1"/>
</dbReference>
<organism evidence="1 2">
    <name type="scientific">Kibdelosporangium banguiense</name>
    <dbReference type="NCBI Taxonomy" id="1365924"/>
    <lineage>
        <taxon>Bacteria</taxon>
        <taxon>Bacillati</taxon>
        <taxon>Actinomycetota</taxon>
        <taxon>Actinomycetes</taxon>
        <taxon>Pseudonocardiales</taxon>
        <taxon>Pseudonocardiaceae</taxon>
        <taxon>Kibdelosporangium</taxon>
    </lineage>
</organism>
<reference evidence="1 2" key="1">
    <citation type="submission" date="2021-03" db="EMBL/GenBank/DDBJ databases">
        <title>Sequencing the genomes of 1000 actinobacteria strains.</title>
        <authorList>
            <person name="Klenk H.-P."/>
        </authorList>
    </citation>
    <scope>NUCLEOTIDE SEQUENCE [LARGE SCALE GENOMIC DNA]</scope>
    <source>
        <strain evidence="1 2">DSM 46670</strain>
    </source>
</reference>
<comment type="caution">
    <text evidence="1">The sequence shown here is derived from an EMBL/GenBank/DDBJ whole genome shotgun (WGS) entry which is preliminary data.</text>
</comment>
<accession>A0ABS4TTK6</accession>
<proteinExistence type="predicted"/>
<keyword evidence="2" id="KW-1185">Reference proteome</keyword>
<evidence type="ECO:0000313" key="2">
    <source>
        <dbReference type="Proteomes" id="UP001519332"/>
    </source>
</evidence>
<dbReference type="EMBL" id="JAGINW010000001">
    <property type="protein sequence ID" value="MBP2327742.1"/>
    <property type="molecule type" value="Genomic_DNA"/>
</dbReference>
<gene>
    <name evidence="1" type="ORF">JOF56_008127</name>
</gene>
<evidence type="ECO:0000313" key="1">
    <source>
        <dbReference type="EMBL" id="MBP2327742.1"/>
    </source>
</evidence>
<sequence length="215" mass="23279">MKDQAWLDLLATDRIAAMREFLLTWYPGPPPEAARMPGVPAALAELYAIAAGRPQVLGEQNSIYPPDRLRTDPHEGLLVFAAENQGNLSWMIDPAEDDPAVWVVSDGVAPVAERESLSGFLIQFCLLEAIMSAAAQAFCWSASAALADQVITPLREVPLEPWQWPGDPTRFYVTSDLVVSTSHNGPDDVGILAGARSPDALSSLAATDVRWDHGF</sequence>
<dbReference type="Proteomes" id="UP001519332">
    <property type="component" value="Unassembled WGS sequence"/>
</dbReference>
<name>A0ABS4TTK6_9PSEU</name>